<protein>
    <submittedName>
        <fullName evidence="1">Clathrin heavy chain</fullName>
    </submittedName>
</protein>
<comment type="caution">
    <text evidence="1">The sequence shown here is derived from an EMBL/GenBank/DDBJ whole genome shotgun (WGS) entry which is preliminary data.</text>
</comment>
<proteinExistence type="predicted"/>
<reference evidence="1" key="1">
    <citation type="submission" date="2022-07" db="EMBL/GenBank/DDBJ databases">
        <title>Phylogenomic reconstructions and comparative analyses of Kickxellomycotina fungi.</title>
        <authorList>
            <person name="Reynolds N.K."/>
            <person name="Stajich J.E."/>
            <person name="Barry K."/>
            <person name="Grigoriev I.V."/>
            <person name="Crous P."/>
            <person name="Smith M.E."/>
        </authorList>
    </citation>
    <scope>NUCLEOTIDE SEQUENCE</scope>
    <source>
        <strain evidence="1">Benny 63K</strain>
    </source>
</reference>
<accession>A0ACC1I624</accession>
<dbReference type="Proteomes" id="UP001150581">
    <property type="component" value="Unassembled WGS sequence"/>
</dbReference>
<gene>
    <name evidence="1" type="primary">CHC1_1</name>
    <name evidence="1" type="ORF">LPJ66_008679</name>
</gene>
<evidence type="ECO:0000313" key="1">
    <source>
        <dbReference type="EMBL" id="KAJ1888232.1"/>
    </source>
</evidence>
<dbReference type="EMBL" id="JANBPG010001799">
    <property type="protein sequence ID" value="KAJ1888232.1"/>
    <property type="molecule type" value="Genomic_DNA"/>
</dbReference>
<evidence type="ECO:0000313" key="2">
    <source>
        <dbReference type="Proteomes" id="UP001150581"/>
    </source>
</evidence>
<keyword evidence="2" id="KW-1185">Reference proteome</keyword>
<organism evidence="1 2">
    <name type="scientific">Kickxella alabastrina</name>
    <dbReference type="NCBI Taxonomy" id="61397"/>
    <lineage>
        <taxon>Eukaryota</taxon>
        <taxon>Fungi</taxon>
        <taxon>Fungi incertae sedis</taxon>
        <taxon>Zoopagomycota</taxon>
        <taxon>Kickxellomycotina</taxon>
        <taxon>Kickxellomycetes</taxon>
        <taxon>Kickxellales</taxon>
        <taxon>Kickxellaceae</taxon>
        <taxon>Kickxella</taxon>
    </lineage>
</organism>
<name>A0ACC1I624_9FUNG</name>
<sequence>MVRSDVVMELAWRHGLTNEAMPYFINLMRQYQGKVDALTNEVSELKAKVERGAGGNGAAASVTGSGANQLMGPAGLGGRLLLGPGGPASNAFGGQGGPGSMNGSQFGGF</sequence>